<evidence type="ECO:0000256" key="1">
    <source>
        <dbReference type="SAM" id="MobiDB-lite"/>
    </source>
</evidence>
<organism evidence="2">
    <name type="scientific">Chaetoceros debilis</name>
    <dbReference type="NCBI Taxonomy" id="122233"/>
    <lineage>
        <taxon>Eukaryota</taxon>
        <taxon>Sar</taxon>
        <taxon>Stramenopiles</taxon>
        <taxon>Ochrophyta</taxon>
        <taxon>Bacillariophyta</taxon>
        <taxon>Coscinodiscophyceae</taxon>
        <taxon>Chaetocerotophycidae</taxon>
        <taxon>Chaetocerotales</taxon>
        <taxon>Chaetocerotaceae</taxon>
        <taxon>Chaetoceros</taxon>
    </lineage>
</organism>
<feature type="compositionally biased region" description="Low complexity" evidence="1">
    <location>
        <begin position="118"/>
        <end position="142"/>
    </location>
</feature>
<proteinExistence type="predicted"/>
<name>A0A7S3PXY1_9STRA</name>
<reference evidence="2" key="1">
    <citation type="submission" date="2021-01" db="EMBL/GenBank/DDBJ databases">
        <authorList>
            <person name="Corre E."/>
            <person name="Pelletier E."/>
            <person name="Niang G."/>
            <person name="Scheremetjew M."/>
            <person name="Finn R."/>
            <person name="Kale V."/>
            <person name="Holt S."/>
            <person name="Cochrane G."/>
            <person name="Meng A."/>
            <person name="Brown T."/>
            <person name="Cohen L."/>
        </authorList>
    </citation>
    <scope>NUCLEOTIDE SEQUENCE</scope>
    <source>
        <strain evidence="2">MM31A-1</strain>
    </source>
</reference>
<dbReference type="EMBL" id="HBIO01005108">
    <property type="protein sequence ID" value="CAE0458728.1"/>
    <property type="molecule type" value="Transcribed_RNA"/>
</dbReference>
<feature type="compositionally biased region" description="Low complexity" evidence="1">
    <location>
        <begin position="71"/>
        <end position="82"/>
    </location>
</feature>
<dbReference type="AlphaFoldDB" id="A0A7S3PXY1"/>
<sequence length="534" mass="59663">MTMRKITRHYEYNGNNLANHPISAGTMEGPVVVRRQDHLSHTAAAYSHDEDLSTSTSSHCNCSQDTGCSFSAASSSNQSSQNKDNIRFYTGNNTQSQSSTAQFGSLDIEREASSSPIRGDTSTYSRRSGSTGSTGSASGNRGLTRSTSRSVFSTAEMSHAEAQPLTLTKYFGHDIYNFTDGSPDELNVDKALRSFIEPHISKARKMREEKRQVILDKIGLEPQMVQSLSIASNAYVPYPALRNERPFLFDADTYPLHQILADTIGVKDLSLIHEHTIQDKRTLMSPLLDAKKRKAFHKCYDNFVASFCIPLLHSLAMVQKMFIENETSESSKICYRYQAFPCLRVIRPGEFSIGPHCDLADGHSMGNINFHIPLTPTFGTNALYTESHPGREDWHALKTKSVGLGFSFDGARCLHFTLENTTPKTRVSLDFRIAIYRDNQGIAPIPKSNTTMMMNYSVLSRVEEEDGDEIQLHDSLCSKTMLKDNYSEAPGYYEDAYVDLGTLTTSTFPPGPMVHKRNRPNQLLHPDKRVGFPF</sequence>
<gene>
    <name evidence="2" type="ORF">CDEB00056_LOCUS3569</name>
</gene>
<feature type="compositionally biased region" description="Polar residues" evidence="1">
    <location>
        <begin position="90"/>
        <end position="103"/>
    </location>
</feature>
<feature type="region of interest" description="Disordered" evidence="1">
    <location>
        <begin position="71"/>
        <end position="157"/>
    </location>
</feature>
<accession>A0A7S3PXY1</accession>
<feature type="compositionally biased region" description="Polar residues" evidence="1">
    <location>
        <begin position="143"/>
        <end position="156"/>
    </location>
</feature>
<protein>
    <submittedName>
        <fullName evidence="2">Uncharacterized protein</fullName>
    </submittedName>
</protein>
<evidence type="ECO:0000313" key="2">
    <source>
        <dbReference type="EMBL" id="CAE0458728.1"/>
    </source>
</evidence>